<protein>
    <submittedName>
        <fullName evidence="1">Uncharacterized protein ORF102</fullName>
    </submittedName>
</protein>
<dbReference type="InterPro" id="IPR057895">
    <property type="entry name" value="Mom"/>
</dbReference>
<gene>
    <name evidence="1" type="primary">ORF102</name>
</gene>
<sequence>MALQGYYVKLVERKDIRDFIETWHYSQNINGCIADYCFALYSPQHEMVGAMFYGKMAMANQWKRFSDKPENVIELRRLCCIDDTPRNTESFFIGKTLKLLRKLWCKNGIVVSYADKEYGHEGTIYKASNFKDFGDISGARVIIYNGKRYHDKTIRTKYKGELKPFSKKIKDALLTGEAYYVKTAGKKTYVYYL</sequence>
<evidence type="ECO:0000313" key="2">
    <source>
        <dbReference type="Proteomes" id="UP000007502"/>
    </source>
</evidence>
<accession>F1D1C4</accession>
<evidence type="ECO:0000313" key="1">
    <source>
        <dbReference type="EMBL" id="ADX87918.1"/>
    </source>
</evidence>
<dbReference type="KEGG" id="vg:10228581"/>
<keyword evidence="2" id="KW-1185">Reference proteome</keyword>
<reference evidence="1 2" key="1">
    <citation type="journal article" date="2011" name="MBio">
        <title>Evidence of a dominant lineage of Vibrio cholerae-specific lytic bacteriophages shed by cholera patients over a 10-year period in Dhaka, Bangladesh.</title>
        <authorList>
            <person name="Seed K.D."/>
            <person name="Bodi K.L."/>
            <person name="Kropinski A.M."/>
            <person name="Ackermann H.W."/>
            <person name="Calderwood S.B."/>
            <person name="Qadri F."/>
            <person name="Camilli A."/>
        </authorList>
    </citation>
    <scope>NUCLEOTIDE SEQUENCE [LARGE SCALE GENOMIC DNA]</scope>
</reference>
<dbReference type="Pfam" id="PF25680">
    <property type="entry name" value="Mom"/>
    <property type="match status" value="1"/>
</dbReference>
<organism evidence="1 2">
    <name type="scientific">Vibrio phage ICP1</name>
    <dbReference type="NCBI Taxonomy" id="979525"/>
    <lineage>
        <taxon>Viruses</taxon>
        <taxon>Duplodnaviria</taxon>
        <taxon>Heunggongvirae</taxon>
        <taxon>Uroviricota</taxon>
        <taxon>Caudoviricetes</taxon>
        <taxon>Mohonavirus</taxon>
        <taxon>Mohonavirus ICP1</taxon>
    </lineage>
</organism>
<name>F1D1C4_9CAUD</name>
<dbReference type="OrthoDB" id="14132at10239"/>
<proteinExistence type="predicted"/>
<dbReference type="Proteomes" id="UP000007502">
    <property type="component" value="Segment"/>
</dbReference>
<dbReference type="RefSeq" id="YP_004251043.1">
    <property type="nucleotide sequence ID" value="NC_015157.1"/>
</dbReference>
<dbReference type="GeneID" id="10228581"/>
<dbReference type="EMBL" id="HQ641347">
    <property type="protein sequence ID" value="ADX87918.1"/>
    <property type="molecule type" value="Genomic_DNA"/>
</dbReference>